<name>A0A0G0WDD2_9BACT</name>
<accession>A0A0G0WDD2</accession>
<dbReference type="GO" id="GO:0019941">
    <property type="term" value="P:modification-dependent protein catabolic process"/>
    <property type="evidence" value="ECO:0007669"/>
    <property type="project" value="InterPro"/>
</dbReference>
<sequence>MGIETEYSIYSNQDTGNLINAMIEHLRGEPMGLDRRSATSSRCFLKNGGLVYKDMGAPEYCTPECPNPKSLVAFDRAGEIIVQKLARAVSILKECKVSIFKKGSDGYGHPSGCHENYSVSPELFLYLTKGHTSDVRISVWSTFLAVRQLITGGGKVGSERSDMPATFQISQRADFIVAFRNDDTLQDRPVIQCRDEPLARHDLVRRLHVIVGDPNLCEWALFLKVGLSALMLMALEDNYFSTANIPVFS</sequence>
<dbReference type="PANTHER" id="PTHR42307:SF2">
    <property type="entry name" value="PUP DEAMIDASE_DEPUPYLASE"/>
    <property type="match status" value="1"/>
</dbReference>
<dbReference type="InterPro" id="IPR004347">
    <property type="entry name" value="Pup_ligase/deamidase"/>
</dbReference>
<gene>
    <name evidence="1" type="ORF">UU67_C0089G0001</name>
</gene>
<evidence type="ECO:0000313" key="1">
    <source>
        <dbReference type="EMBL" id="KKS10979.1"/>
    </source>
</evidence>
<proteinExistence type="predicted"/>
<dbReference type="GO" id="GO:0005524">
    <property type="term" value="F:ATP binding"/>
    <property type="evidence" value="ECO:0007669"/>
    <property type="project" value="TreeGrafter"/>
</dbReference>
<dbReference type="EMBL" id="LCBN01000089">
    <property type="protein sequence ID" value="KKS10979.1"/>
    <property type="molecule type" value="Genomic_DNA"/>
</dbReference>
<comment type="caution">
    <text evidence="1">The sequence shown here is derived from an EMBL/GenBank/DDBJ whole genome shotgun (WGS) entry which is preliminary data.</text>
</comment>
<dbReference type="AlphaFoldDB" id="A0A0G0WDD2"/>
<dbReference type="Proteomes" id="UP000034753">
    <property type="component" value="Unassembled WGS sequence"/>
</dbReference>
<dbReference type="Pfam" id="PF03136">
    <property type="entry name" value="Pup_ligase"/>
    <property type="match status" value="1"/>
</dbReference>
<protein>
    <submittedName>
        <fullName evidence="1">Uncharacterized protein</fullName>
    </submittedName>
</protein>
<dbReference type="GO" id="GO:0010498">
    <property type="term" value="P:proteasomal protein catabolic process"/>
    <property type="evidence" value="ECO:0007669"/>
    <property type="project" value="InterPro"/>
</dbReference>
<reference evidence="1 2" key="1">
    <citation type="journal article" date="2015" name="Nature">
        <title>rRNA introns, odd ribosomes, and small enigmatic genomes across a large radiation of phyla.</title>
        <authorList>
            <person name="Brown C.T."/>
            <person name="Hug L.A."/>
            <person name="Thomas B.C."/>
            <person name="Sharon I."/>
            <person name="Castelle C.J."/>
            <person name="Singh A."/>
            <person name="Wilkins M.J."/>
            <person name="Williams K.H."/>
            <person name="Banfield J.F."/>
        </authorList>
    </citation>
    <scope>NUCLEOTIDE SEQUENCE [LARGE SCALE GENOMIC DNA]</scope>
</reference>
<feature type="non-terminal residue" evidence="1">
    <location>
        <position position="249"/>
    </location>
</feature>
<dbReference type="GO" id="GO:0070490">
    <property type="term" value="P:protein pupylation"/>
    <property type="evidence" value="ECO:0007669"/>
    <property type="project" value="TreeGrafter"/>
</dbReference>
<organism evidence="1 2">
    <name type="scientific">Candidatus Daviesbacteria bacterium GW2011_GWB1_41_5</name>
    <dbReference type="NCBI Taxonomy" id="1618429"/>
    <lineage>
        <taxon>Bacteria</taxon>
        <taxon>Candidatus Daviesiibacteriota</taxon>
    </lineage>
</organism>
<dbReference type="PANTHER" id="PTHR42307">
    <property type="entry name" value="PUP DEAMIDASE/DEPUPYLASE"/>
    <property type="match status" value="1"/>
</dbReference>
<evidence type="ECO:0000313" key="2">
    <source>
        <dbReference type="Proteomes" id="UP000034753"/>
    </source>
</evidence>